<evidence type="ECO:0000313" key="3">
    <source>
        <dbReference type="Proteomes" id="UP000054107"/>
    </source>
</evidence>
<evidence type="ECO:0008006" key="4">
    <source>
        <dbReference type="Google" id="ProtNLM"/>
    </source>
</evidence>
<dbReference type="CDD" id="cd09275">
    <property type="entry name" value="RNase_HI_RT_DIRS1"/>
    <property type="match status" value="1"/>
</dbReference>
<gene>
    <name evidence="2" type="primary">PARPA_03433.1 scaffold 7827</name>
</gene>
<organism evidence="2 3">
    <name type="scientific">Parasitella parasitica</name>
    <dbReference type="NCBI Taxonomy" id="35722"/>
    <lineage>
        <taxon>Eukaryota</taxon>
        <taxon>Fungi</taxon>
        <taxon>Fungi incertae sedis</taxon>
        <taxon>Mucoromycota</taxon>
        <taxon>Mucoromycotina</taxon>
        <taxon>Mucoromycetes</taxon>
        <taxon>Mucorales</taxon>
        <taxon>Mucorineae</taxon>
        <taxon>Mucoraceae</taxon>
        <taxon>Parasitella</taxon>
    </lineage>
</organism>
<dbReference type="EMBL" id="LN722502">
    <property type="protein sequence ID" value="CEP09854.1"/>
    <property type="molecule type" value="Genomic_DNA"/>
</dbReference>
<dbReference type="Proteomes" id="UP000054107">
    <property type="component" value="Unassembled WGS sequence"/>
</dbReference>
<evidence type="ECO:0000256" key="1">
    <source>
        <dbReference type="SAM" id="MobiDB-lite"/>
    </source>
</evidence>
<feature type="non-terminal residue" evidence="2">
    <location>
        <position position="316"/>
    </location>
</feature>
<protein>
    <recommendedName>
        <fullName evidence="4">RNase H type-1 domain-containing protein</fullName>
    </recommendedName>
</protein>
<dbReference type="OrthoDB" id="2281581at2759"/>
<keyword evidence="3" id="KW-1185">Reference proteome</keyword>
<feature type="region of interest" description="Disordered" evidence="1">
    <location>
        <begin position="128"/>
        <end position="159"/>
    </location>
</feature>
<sequence>MFVIPKKNGGVRPAFNLKQLNQFLDAPHFKMETIREVSLMIQLNDYLQSLPTHLEALVLTRDPDFGILGRLLAVDRRIQTVGDGSGSTDSLPPTGPWMAHQLQEIGARSHSTVGTPRLCIEYPVYDSPTSSKQTERYSSFDQTGNKQTSSPVASGRTQFDNANTSSDICYLPSSPLHSLSAILQKSNSEIGSILGSSSISGSREPAGTAVVVRQNSQVEWPLNPTVNSQPNNICGHQQHGMGCSWSHRRAHGYWTAEEAAQSIKWRELKAAQLALKTLPLPAYSTVSIRTDNTTSHSYINKQGGARSLPLLELATE</sequence>
<name>A0A0B7N471_9FUNG</name>
<reference evidence="2 3" key="1">
    <citation type="submission" date="2014-09" db="EMBL/GenBank/DDBJ databases">
        <authorList>
            <person name="Ellenberger Sabrina"/>
        </authorList>
    </citation>
    <scope>NUCLEOTIDE SEQUENCE [LARGE SCALE GENOMIC DNA]</scope>
    <source>
        <strain evidence="2 3">CBS 412.66</strain>
    </source>
</reference>
<dbReference type="STRING" id="35722.A0A0B7N471"/>
<dbReference type="AlphaFoldDB" id="A0A0B7N471"/>
<proteinExistence type="predicted"/>
<evidence type="ECO:0000313" key="2">
    <source>
        <dbReference type="EMBL" id="CEP09854.1"/>
    </source>
</evidence>
<accession>A0A0B7N471</accession>